<reference evidence="2" key="1">
    <citation type="journal article" date="2023" name="Mol. Phylogenet. Evol.">
        <title>Genome-scale phylogeny and comparative genomics of the fungal order Sordariales.</title>
        <authorList>
            <person name="Hensen N."/>
            <person name="Bonometti L."/>
            <person name="Westerberg I."/>
            <person name="Brannstrom I.O."/>
            <person name="Guillou S."/>
            <person name="Cros-Aarteil S."/>
            <person name="Calhoun S."/>
            <person name="Haridas S."/>
            <person name="Kuo A."/>
            <person name="Mondo S."/>
            <person name="Pangilinan J."/>
            <person name="Riley R."/>
            <person name="LaButti K."/>
            <person name="Andreopoulos B."/>
            <person name="Lipzen A."/>
            <person name="Chen C."/>
            <person name="Yan M."/>
            <person name="Daum C."/>
            <person name="Ng V."/>
            <person name="Clum A."/>
            <person name="Steindorff A."/>
            <person name="Ohm R.A."/>
            <person name="Martin F."/>
            <person name="Silar P."/>
            <person name="Natvig D.O."/>
            <person name="Lalanne C."/>
            <person name="Gautier V."/>
            <person name="Ament-Velasquez S.L."/>
            <person name="Kruys A."/>
            <person name="Hutchinson M.I."/>
            <person name="Powell A.J."/>
            <person name="Barry K."/>
            <person name="Miller A.N."/>
            <person name="Grigoriev I.V."/>
            <person name="Debuchy R."/>
            <person name="Gladieux P."/>
            <person name="Hiltunen Thoren M."/>
            <person name="Johannesson H."/>
        </authorList>
    </citation>
    <scope>NUCLEOTIDE SEQUENCE</scope>
    <source>
        <strain evidence="2">PSN309</strain>
    </source>
</reference>
<feature type="region of interest" description="Disordered" evidence="1">
    <location>
        <begin position="133"/>
        <end position="176"/>
    </location>
</feature>
<evidence type="ECO:0000313" key="2">
    <source>
        <dbReference type="EMBL" id="KAK4182606.1"/>
    </source>
</evidence>
<protein>
    <submittedName>
        <fullName evidence="2">Uncharacterized protein</fullName>
    </submittedName>
</protein>
<reference evidence="2" key="2">
    <citation type="submission" date="2023-05" db="EMBL/GenBank/DDBJ databases">
        <authorList>
            <consortium name="Lawrence Berkeley National Laboratory"/>
            <person name="Steindorff A."/>
            <person name="Hensen N."/>
            <person name="Bonometti L."/>
            <person name="Westerberg I."/>
            <person name="Brannstrom I.O."/>
            <person name="Guillou S."/>
            <person name="Cros-Aarteil S."/>
            <person name="Calhoun S."/>
            <person name="Haridas S."/>
            <person name="Kuo A."/>
            <person name="Mondo S."/>
            <person name="Pangilinan J."/>
            <person name="Riley R."/>
            <person name="Labutti K."/>
            <person name="Andreopoulos B."/>
            <person name="Lipzen A."/>
            <person name="Chen C."/>
            <person name="Yanf M."/>
            <person name="Daum C."/>
            <person name="Ng V."/>
            <person name="Clum A."/>
            <person name="Ohm R."/>
            <person name="Martin F."/>
            <person name="Silar P."/>
            <person name="Natvig D."/>
            <person name="Lalanne C."/>
            <person name="Gautier V."/>
            <person name="Ament-Velasquez S.L."/>
            <person name="Kruys A."/>
            <person name="Hutchinson M.I."/>
            <person name="Powell A.J."/>
            <person name="Barry K."/>
            <person name="Miller A.N."/>
            <person name="Grigoriev I.V."/>
            <person name="Debuchy R."/>
            <person name="Gladieux P."/>
            <person name="Thoren M.H."/>
            <person name="Johannesson H."/>
        </authorList>
    </citation>
    <scope>NUCLEOTIDE SEQUENCE</scope>
    <source>
        <strain evidence="2">PSN309</strain>
    </source>
</reference>
<feature type="region of interest" description="Disordered" evidence="1">
    <location>
        <begin position="445"/>
        <end position="480"/>
    </location>
</feature>
<comment type="caution">
    <text evidence="2">The sequence shown here is derived from an EMBL/GenBank/DDBJ whole genome shotgun (WGS) entry which is preliminary data.</text>
</comment>
<feature type="region of interest" description="Disordered" evidence="1">
    <location>
        <begin position="396"/>
        <end position="426"/>
    </location>
</feature>
<evidence type="ECO:0000256" key="1">
    <source>
        <dbReference type="SAM" id="MobiDB-lite"/>
    </source>
</evidence>
<organism evidence="2 3">
    <name type="scientific">Podospora australis</name>
    <dbReference type="NCBI Taxonomy" id="1536484"/>
    <lineage>
        <taxon>Eukaryota</taxon>
        <taxon>Fungi</taxon>
        <taxon>Dikarya</taxon>
        <taxon>Ascomycota</taxon>
        <taxon>Pezizomycotina</taxon>
        <taxon>Sordariomycetes</taxon>
        <taxon>Sordariomycetidae</taxon>
        <taxon>Sordariales</taxon>
        <taxon>Podosporaceae</taxon>
        <taxon>Podospora</taxon>
    </lineage>
</organism>
<gene>
    <name evidence="2" type="ORF">QBC35DRAFT_509668</name>
</gene>
<accession>A0AAN6WIS4</accession>
<dbReference type="AlphaFoldDB" id="A0AAN6WIS4"/>
<keyword evidence="3" id="KW-1185">Reference proteome</keyword>
<name>A0AAN6WIS4_9PEZI</name>
<proteinExistence type="predicted"/>
<sequence>MATGLEILGGVAAAVQLTQLMARFIRNFGTLQNAPRQVKRLERILDDLNDDNLIQAASIRERERLWDLILVAEETLQRSLNEPPNRLLQFFWPEESEKRLKDQNDELQYELITVGLRVDRRRWELYQSDVVPTSPGAAALSPPPYASHGSDQTVYQPPSHPLSAPNETVLDAGSSSSERHKLPAKLYLQDPLGTTVVGPLEAKYHRVLERDEETRLIQYERKTQHGHLKVTHRIPRGCLRFEDDKLDDKEVHFLDAHPVTVVRSGTGHEVYVLHPKYKFGSPDEREAFLAHMLERELLGRFYAEEILYRGHLHARGKVIRLWRKEEQMRSGETRVATKLTFLARGERQFEWDLARLSRTVVVDGDWATLVECDAEGRISDNTAILAIRFRHQRGKTVSGKSERRKSVAPEDEERDEDPATKKRTSSWTKHVRAFSFSRSGGVIDKGKARKNSLGKLPESIPSTSSSGKVEGEDVGNDDDVTTPASVQNSDAEAFKAMFLQFHPSSVPELAQLPPLAMPPVWDPGEFGGFGPRIY</sequence>
<dbReference type="Proteomes" id="UP001302126">
    <property type="component" value="Unassembled WGS sequence"/>
</dbReference>
<evidence type="ECO:0000313" key="3">
    <source>
        <dbReference type="Proteomes" id="UP001302126"/>
    </source>
</evidence>
<dbReference type="EMBL" id="MU864634">
    <property type="protein sequence ID" value="KAK4182606.1"/>
    <property type="molecule type" value="Genomic_DNA"/>
</dbReference>